<evidence type="ECO:0000256" key="6">
    <source>
        <dbReference type="ARBA" id="ARBA00023136"/>
    </source>
</evidence>
<dbReference type="PIRSF" id="PIRSF031032">
    <property type="entry name" value="TMP_97_prd"/>
    <property type="match status" value="1"/>
</dbReference>
<feature type="transmembrane region" description="Helical" evidence="7">
    <location>
        <begin position="7"/>
        <end position="26"/>
    </location>
</feature>
<feature type="domain" description="EXPERA" evidence="8">
    <location>
        <begin position="8"/>
        <end position="140"/>
    </location>
</feature>
<evidence type="ECO:0000313" key="9">
    <source>
        <dbReference type="EMBL" id="KAF7823131.1"/>
    </source>
</evidence>
<keyword evidence="3 7" id="KW-0812">Transmembrane</keyword>
<protein>
    <submittedName>
        <fullName evidence="9">Transmembrane protein 97-like</fullName>
    </submittedName>
</protein>
<dbReference type="PANTHER" id="PTHR31204:SF1">
    <property type="entry name" value="SIGMA INTRACELLULAR RECEPTOR 2"/>
    <property type="match status" value="1"/>
</dbReference>
<feature type="transmembrane region" description="Helical" evidence="7">
    <location>
        <begin position="129"/>
        <end position="156"/>
    </location>
</feature>
<dbReference type="Pfam" id="PF05241">
    <property type="entry name" value="EBP"/>
    <property type="match status" value="1"/>
</dbReference>
<feature type="transmembrane region" description="Helical" evidence="7">
    <location>
        <begin position="97"/>
        <end position="117"/>
    </location>
</feature>
<comment type="subcellular location">
    <subcellularLocation>
        <location evidence="1">Endoplasmic reticulum membrane</location>
        <topology evidence="1">Multi-pass membrane protein</topology>
    </subcellularLocation>
</comment>
<organism evidence="9 10">
    <name type="scientific">Senna tora</name>
    <dbReference type="NCBI Taxonomy" id="362788"/>
    <lineage>
        <taxon>Eukaryota</taxon>
        <taxon>Viridiplantae</taxon>
        <taxon>Streptophyta</taxon>
        <taxon>Embryophyta</taxon>
        <taxon>Tracheophyta</taxon>
        <taxon>Spermatophyta</taxon>
        <taxon>Magnoliopsida</taxon>
        <taxon>eudicotyledons</taxon>
        <taxon>Gunneridae</taxon>
        <taxon>Pentapetalae</taxon>
        <taxon>rosids</taxon>
        <taxon>fabids</taxon>
        <taxon>Fabales</taxon>
        <taxon>Fabaceae</taxon>
        <taxon>Caesalpinioideae</taxon>
        <taxon>Cassia clade</taxon>
        <taxon>Senna</taxon>
    </lineage>
</organism>
<sequence>MGCCVKLIDAILLLYFVVIALVVPLIDGQTCLPQHYFPDMVVNLRTWYSHEYEDYLMLEKPHFFGGLAWLELLFQWPIALANLYAILAGKPWFNTTCLIYGVSVSASMAGVLGELMGSERASEKLLMVYFSWMVFGVIAILRGLMPTCVSTCSSTAKKVARKKRA</sequence>
<dbReference type="AlphaFoldDB" id="A0A834WKY5"/>
<dbReference type="PANTHER" id="PTHR31204">
    <property type="entry name" value="SIGMA INTRACELLULAR RECEPTOR 2"/>
    <property type="match status" value="1"/>
</dbReference>
<keyword evidence="10" id="KW-1185">Reference proteome</keyword>
<evidence type="ECO:0000313" key="10">
    <source>
        <dbReference type="Proteomes" id="UP000634136"/>
    </source>
</evidence>
<comment type="similarity">
    <text evidence="2">Belongs to the TMEM97/sigma-2 receptor family.</text>
</comment>
<dbReference type="InterPro" id="IPR033118">
    <property type="entry name" value="EXPERA"/>
</dbReference>
<feature type="transmembrane region" description="Helical" evidence="7">
    <location>
        <begin position="63"/>
        <end position="85"/>
    </location>
</feature>
<dbReference type="InterPro" id="IPR016964">
    <property type="entry name" value="Sigma2_recept"/>
</dbReference>
<dbReference type="Proteomes" id="UP000634136">
    <property type="component" value="Unassembled WGS sequence"/>
</dbReference>
<evidence type="ECO:0000259" key="8">
    <source>
        <dbReference type="PROSITE" id="PS51751"/>
    </source>
</evidence>
<evidence type="ECO:0000256" key="1">
    <source>
        <dbReference type="ARBA" id="ARBA00004477"/>
    </source>
</evidence>
<keyword evidence="4" id="KW-0256">Endoplasmic reticulum</keyword>
<evidence type="ECO:0000256" key="5">
    <source>
        <dbReference type="ARBA" id="ARBA00022989"/>
    </source>
</evidence>
<name>A0A834WKY5_9FABA</name>
<comment type="caution">
    <text evidence="9">The sequence shown here is derived from an EMBL/GenBank/DDBJ whole genome shotgun (WGS) entry which is preliminary data.</text>
</comment>
<keyword evidence="5 7" id="KW-1133">Transmembrane helix</keyword>
<accession>A0A834WKY5</accession>
<dbReference type="OrthoDB" id="433124at2759"/>
<evidence type="ECO:0000256" key="7">
    <source>
        <dbReference type="PIRNR" id="PIRNR031032"/>
    </source>
</evidence>
<evidence type="ECO:0000256" key="3">
    <source>
        <dbReference type="ARBA" id="ARBA00022692"/>
    </source>
</evidence>
<dbReference type="InterPro" id="IPR051987">
    <property type="entry name" value="Sigma-2_receptor-like"/>
</dbReference>
<evidence type="ECO:0000256" key="2">
    <source>
        <dbReference type="ARBA" id="ARBA00009096"/>
    </source>
</evidence>
<reference evidence="9" key="1">
    <citation type="submission" date="2020-09" db="EMBL/GenBank/DDBJ databases">
        <title>Genome-Enabled Discovery of Anthraquinone Biosynthesis in Senna tora.</title>
        <authorList>
            <person name="Kang S.-H."/>
            <person name="Pandey R.P."/>
            <person name="Lee C.-M."/>
            <person name="Sim J.-S."/>
            <person name="Jeong J.-T."/>
            <person name="Choi B.-S."/>
            <person name="Jung M."/>
            <person name="Ginzburg D."/>
            <person name="Zhao K."/>
            <person name="Won S.Y."/>
            <person name="Oh T.-J."/>
            <person name="Yu Y."/>
            <person name="Kim N.-H."/>
            <person name="Lee O.R."/>
            <person name="Lee T.-H."/>
            <person name="Bashyal P."/>
            <person name="Kim T.-S."/>
            <person name="Lee W.-H."/>
            <person name="Kawkins C."/>
            <person name="Kim C.-K."/>
            <person name="Kim J.S."/>
            <person name="Ahn B.O."/>
            <person name="Rhee S.Y."/>
            <person name="Sohng J.K."/>
        </authorList>
    </citation>
    <scope>NUCLEOTIDE SEQUENCE</scope>
    <source>
        <tissue evidence="9">Leaf</tissue>
    </source>
</reference>
<dbReference type="EMBL" id="JAAIUW010000007">
    <property type="protein sequence ID" value="KAF7823131.1"/>
    <property type="molecule type" value="Genomic_DNA"/>
</dbReference>
<dbReference type="GO" id="GO:0005789">
    <property type="term" value="C:endoplasmic reticulum membrane"/>
    <property type="evidence" value="ECO:0007669"/>
    <property type="project" value="UniProtKB-SubCell"/>
</dbReference>
<keyword evidence="6 7" id="KW-0472">Membrane</keyword>
<gene>
    <name evidence="9" type="ORF">G2W53_021275</name>
</gene>
<proteinExistence type="inferred from homology"/>
<evidence type="ECO:0000256" key="4">
    <source>
        <dbReference type="ARBA" id="ARBA00022824"/>
    </source>
</evidence>
<dbReference type="PROSITE" id="PS51751">
    <property type="entry name" value="EXPERA"/>
    <property type="match status" value="1"/>
</dbReference>